<evidence type="ECO:0000256" key="2">
    <source>
        <dbReference type="ARBA" id="ARBA00022448"/>
    </source>
</evidence>
<evidence type="ECO:0000259" key="18">
    <source>
        <dbReference type="Pfam" id="PF00520"/>
    </source>
</evidence>
<dbReference type="InterPro" id="IPR027359">
    <property type="entry name" value="Volt_channel_dom_sf"/>
</dbReference>
<comment type="function">
    <text evidence="16">Mediates the voltage-dependent sodium ion permeability of excitable membranes. Assuming opened or closed conformations in response to the voltage difference across the membrane, the protein forms a sodium-selective channel through which Na(+) ions may pass in accordance with their electrochemical gradient.</text>
</comment>
<feature type="transmembrane region" description="Helical" evidence="16">
    <location>
        <begin position="1076"/>
        <end position="1105"/>
    </location>
</feature>
<evidence type="ECO:0000256" key="10">
    <source>
        <dbReference type="ARBA" id="ARBA00023065"/>
    </source>
</evidence>
<evidence type="ECO:0000256" key="15">
    <source>
        <dbReference type="ARBA" id="ARBA00023303"/>
    </source>
</evidence>
<evidence type="ECO:0000256" key="12">
    <source>
        <dbReference type="ARBA" id="ARBA00023157"/>
    </source>
</evidence>
<keyword evidence="6" id="KW-0677">Repeat</keyword>
<comment type="subcellular location">
    <subcellularLocation>
        <location evidence="1 16">Cell membrane</location>
        <topology evidence="1 16">Multi-pass membrane protein</topology>
    </subcellularLocation>
</comment>
<proteinExistence type="inferred from homology"/>
<feature type="transmembrane region" description="Helical" evidence="16">
    <location>
        <begin position="1317"/>
        <end position="1335"/>
    </location>
</feature>
<feature type="transmembrane region" description="Helical" evidence="16">
    <location>
        <begin position="625"/>
        <end position="648"/>
    </location>
</feature>
<dbReference type="FunFam" id="1.10.287.70:FF:000001">
    <property type="entry name" value="Sodium channel protein"/>
    <property type="match status" value="1"/>
</dbReference>
<feature type="domain" description="Ion transport" evidence="18">
    <location>
        <begin position="580"/>
        <end position="817"/>
    </location>
</feature>
<evidence type="ECO:0000313" key="19">
    <source>
        <dbReference type="EMBL" id="TRY73695.1"/>
    </source>
</evidence>
<feature type="transmembrane region" description="Helical" evidence="16">
    <location>
        <begin position="1410"/>
        <end position="1433"/>
    </location>
</feature>
<comment type="caution">
    <text evidence="16">Lacks conserved residue(s) required for the propagation of feature annotation.</text>
</comment>
<protein>
    <recommendedName>
        <fullName evidence="16">Sodium channel protein</fullName>
    </recommendedName>
</protein>
<dbReference type="PANTHER" id="PTHR10037:SF288">
    <property type="entry name" value="SODIUM CHANNEL PROTEIN PARA"/>
    <property type="match status" value="1"/>
</dbReference>
<dbReference type="Gene3D" id="1.20.120.350">
    <property type="entry name" value="Voltage-gated potassium channels. Chain C"/>
    <property type="match status" value="4"/>
</dbReference>
<feature type="region of interest" description="Disordered" evidence="17">
    <location>
        <begin position="29"/>
        <end position="86"/>
    </location>
</feature>
<keyword evidence="14 16" id="KW-0739">Sodium transport</keyword>
<dbReference type="PANTHER" id="PTHR10037">
    <property type="entry name" value="VOLTAGE-GATED CATION CHANNEL CALCIUM AND SODIUM"/>
    <property type="match status" value="1"/>
</dbReference>
<keyword evidence="5 16" id="KW-0812">Transmembrane</keyword>
<feature type="transmembrane region" description="Helical" evidence="16">
    <location>
        <begin position="960"/>
        <end position="978"/>
    </location>
</feature>
<dbReference type="GO" id="GO:0019228">
    <property type="term" value="P:neuronal action potential"/>
    <property type="evidence" value="ECO:0007669"/>
    <property type="project" value="TreeGrafter"/>
</dbReference>
<keyword evidence="20" id="KW-1185">Reference proteome</keyword>
<feature type="transmembrane region" description="Helical" evidence="16">
    <location>
        <begin position="552"/>
        <end position="578"/>
    </location>
</feature>
<evidence type="ECO:0000256" key="1">
    <source>
        <dbReference type="ARBA" id="ARBA00004651"/>
    </source>
</evidence>
<evidence type="ECO:0000256" key="9">
    <source>
        <dbReference type="ARBA" id="ARBA00023053"/>
    </source>
</evidence>
<dbReference type="PRINTS" id="PR00170">
    <property type="entry name" value="NACHANNEL"/>
</dbReference>
<feature type="region of interest" description="Disordered" evidence="17">
    <location>
        <begin position="849"/>
        <end position="873"/>
    </location>
</feature>
<evidence type="ECO:0000256" key="3">
    <source>
        <dbReference type="ARBA" id="ARBA00022461"/>
    </source>
</evidence>
<sequence length="1681" mass="191313">MDDWDFEAEAPPTFRPFTRDELKTIEDRIQQKNETKKKREMKRQENIKMYGGGARARQHYEEDSDLEVDEDTKPLSPSVKLEQGNDLPRRYGEFPLELANLPICDIDPYYRDTRTFMVVSKGGAIYRFSAGNALFFLSPFHPIRRIALLVLTHPMFSFFIICTILVNCFVMVQEDSEELASVEIIFTAIYTYESAIKLFARGLVMDKFTYLRDAWNWLDFIVIAMSYVTIAIDLGSFSALRTFRVFRAMKSVAVIPGLKTIVSAIMYSVKNLRDVIVLTIFVLAVFALLGLQIYMGVLSQICVKDFFTDSEFVNKTGNIDLDYELWTNNASNWFASPSTGQLVMCGNSSGAGNCPDGFTCLKGGPNPNYGYTSFDNFGSAYLCAFRLMTQDYWENLYQITLRTAGPWNIFFFMVNIFLGSFYLINLILAIVAMSYDELQRQAEEEARKEMEELEAIQCAEEAAMTEAEAAAAEAVANLSLLDFGGGSLGSGEFNHGFEGDSFHEQDAVVLKDVVNQMSITSSMKSLSVYMDDNDEEEEGPNCKEAFKTNLEYVISILCIWDCGIVWIKMSEILAIIVFDPFMELFIILCIVVNVLFMTLDHYNIDYHHNGGMSPFFTSLLNNGNYFFTAIFAIESFAKLGAMSPRYFFTDGWNIFDFVIVILSFVELLAEGISGLSMLRSFRLLRVFKLAKSWKSLNDILSIMANTFGALSYLTFVLGIIIFIFAVMGMQLFGSYYVTKVCNPKWNCVMPRWNFTDFMHSIMIVFRVLCGEWIESMWDCMFVAGVTCVPYFLATVLVANLVILNLFLALLLSSFSDMGGGEKAEDQEKDKIQIAFDRIGWFFTCQMCRSPKGKDKEDEPPPPETPSDLDGMSKKDSIIGNGIDLSYSKGALSTAYEEAPGYDKFSETIDYSPADEILVEDCCPQIVYKIFPCCHGNPEEPFWQVWSKHRLMGSQLIENKYFEGIVLVLILVSSFVMTLEDIWFDTKPLLIDTLYYLDRILTGVFFIETSLKLFSMGFIKYFGNAWCWLDFVIVAVSLINFGASLLGAGNIPIFKTMRTLRALRPLRAMAKLEGMKVVVNALIGALPSIFNVLLVCLIFWLIFAIIGVNFFMGRFYKCIDPNTGVRFSHEVIPNMTMCNSSITGFPAEWVNSRVTFDNVGMAYLALLQVATWKGWIDIMNDAIDSVDRGKQPHREVNIYMYIYFVLFIVLGSFFTLNLLVGVIIDKFNEQKNKGGSSLDAFMTEDQRKYIAAMKKASTKKPLKALPRPFWKPQAIVFGIVTNKKFDMIIMGFIALNMVAMMCDHYDQSPNWTFVLDNMNMFFIVVFTTEMLLKLFALRHHYFSEPWNLFDFVVVLLSLAGLFLSDLIAKYFVSPTLLRVVRVAKIGRVLRLIKGARGIRTLLFSLVMAFPALINIALLLFLVMFIFSVFGMSLFKNVKITTGFDDVHNFQTFTKTFTLLFQICTSAGWAEAWLAISNEKNCTEPDPETGSSGNCGSNIAAVIFMILYLVLTFLIIVNMYIAVILENYSQASEDVQEGITDEDYELFYEVWREFDPEGTQYMPFKNLSEFLDVLEPPLQIRKPNKFKIVQMDIPIVRFINPETGQTREDCVFCADILDILTQDFFARKGNKIEESPHVEHVKVTTFADRPGYERVSSSVWKQRESYCASLIQRSFKYHASLQS</sequence>
<dbReference type="STRING" id="6832.A0A553P7N5"/>
<evidence type="ECO:0000256" key="7">
    <source>
        <dbReference type="ARBA" id="ARBA00022882"/>
    </source>
</evidence>
<keyword evidence="4" id="KW-1003">Cell membrane</keyword>
<comment type="caution">
    <text evidence="19">The sequence shown here is derived from an EMBL/GenBank/DDBJ whole genome shotgun (WGS) entry which is preliminary data.</text>
</comment>
<dbReference type="InterPro" id="IPR005821">
    <property type="entry name" value="Ion_trans_dom"/>
</dbReference>
<evidence type="ECO:0000256" key="13">
    <source>
        <dbReference type="ARBA" id="ARBA00023180"/>
    </source>
</evidence>
<dbReference type="FunFam" id="1.10.287.70:FF:000046">
    <property type="entry name" value="Sodium channel protein"/>
    <property type="match status" value="1"/>
</dbReference>
<dbReference type="FunFam" id="1.20.120.350:FF:000019">
    <property type="entry name" value="Sodium channel protein"/>
    <property type="match status" value="1"/>
</dbReference>
<feature type="transmembrane region" description="Helical" evidence="16">
    <location>
        <begin position="409"/>
        <end position="431"/>
    </location>
</feature>
<feature type="domain" description="Ion transport" evidence="18">
    <location>
        <begin position="1282"/>
        <end position="1532"/>
    </location>
</feature>
<dbReference type="EMBL" id="VCGU01000007">
    <property type="protein sequence ID" value="TRY73695.1"/>
    <property type="molecule type" value="Genomic_DNA"/>
</dbReference>
<feature type="transmembrane region" description="Helical" evidence="16">
    <location>
        <begin position="146"/>
        <end position="172"/>
    </location>
</feature>
<evidence type="ECO:0000256" key="6">
    <source>
        <dbReference type="ARBA" id="ARBA00022737"/>
    </source>
</evidence>
<dbReference type="FunFam" id="1.20.120.350:FF:000075">
    <property type="entry name" value="Sodium channel protein"/>
    <property type="match status" value="1"/>
</dbReference>
<feature type="transmembrane region" description="Helical" evidence="16">
    <location>
        <begin position="1347"/>
        <end position="1371"/>
    </location>
</feature>
<dbReference type="GO" id="GO:0001518">
    <property type="term" value="C:voltage-gated sodium channel complex"/>
    <property type="evidence" value="ECO:0007669"/>
    <property type="project" value="UniProtKB-UniRule"/>
</dbReference>
<evidence type="ECO:0000256" key="11">
    <source>
        <dbReference type="ARBA" id="ARBA00023136"/>
    </source>
</evidence>
<keyword evidence="12" id="KW-1015">Disulfide bond</keyword>
<keyword evidence="9 16" id="KW-0915">Sodium</keyword>
<feature type="transmembrane region" description="Helical" evidence="16">
    <location>
        <begin position="1030"/>
        <end position="1053"/>
    </location>
</feature>
<dbReference type="GO" id="GO:0086010">
    <property type="term" value="P:membrane depolarization during action potential"/>
    <property type="evidence" value="ECO:0007669"/>
    <property type="project" value="TreeGrafter"/>
</dbReference>
<keyword evidence="15 16" id="KW-0407">Ion channel</keyword>
<keyword evidence="13" id="KW-0325">Glycoprotein</keyword>
<dbReference type="InterPro" id="IPR044564">
    <property type="entry name" value="Na_chnl_inactivation_gate"/>
</dbReference>
<evidence type="ECO:0000256" key="14">
    <source>
        <dbReference type="ARBA" id="ARBA00023201"/>
    </source>
</evidence>
<organism evidence="19 20">
    <name type="scientific">Tigriopus californicus</name>
    <name type="common">Marine copepod</name>
    <dbReference type="NCBI Taxonomy" id="6832"/>
    <lineage>
        <taxon>Eukaryota</taxon>
        <taxon>Metazoa</taxon>
        <taxon>Ecdysozoa</taxon>
        <taxon>Arthropoda</taxon>
        <taxon>Crustacea</taxon>
        <taxon>Multicrustacea</taxon>
        <taxon>Hexanauplia</taxon>
        <taxon>Copepoda</taxon>
        <taxon>Harpacticoida</taxon>
        <taxon>Harpacticidae</taxon>
        <taxon>Tigriopus</taxon>
    </lineage>
</organism>
<evidence type="ECO:0000256" key="8">
    <source>
        <dbReference type="ARBA" id="ARBA00022989"/>
    </source>
</evidence>
<name>A0A553P7N5_TIGCA</name>
<evidence type="ECO:0000256" key="16">
    <source>
        <dbReference type="RuleBase" id="RU361132"/>
    </source>
</evidence>
<evidence type="ECO:0000256" key="4">
    <source>
        <dbReference type="ARBA" id="ARBA00022475"/>
    </source>
</evidence>
<feature type="transmembrane region" description="Helical" evidence="16">
    <location>
        <begin position="1197"/>
        <end position="1223"/>
    </location>
</feature>
<dbReference type="SUPFAM" id="SSF81324">
    <property type="entry name" value="Voltage-gated potassium channels"/>
    <property type="match status" value="4"/>
</dbReference>
<gene>
    <name evidence="19" type="ORF">TCAL_00927</name>
</gene>
<dbReference type="InterPro" id="IPR001696">
    <property type="entry name" value="Na_channel_asu"/>
</dbReference>
<feature type="transmembrane region" description="Helical" evidence="16">
    <location>
        <begin position="275"/>
        <end position="295"/>
    </location>
</feature>
<comment type="similarity">
    <text evidence="16">Belongs to the sodium channel (TC 1.A.1.10) family.</text>
</comment>
<evidence type="ECO:0000256" key="17">
    <source>
        <dbReference type="SAM" id="MobiDB-lite"/>
    </source>
</evidence>
<dbReference type="Gene3D" id="1.10.238.10">
    <property type="entry name" value="EF-hand"/>
    <property type="match status" value="1"/>
</dbReference>
<feature type="domain" description="Ion transport" evidence="18">
    <location>
        <begin position="958"/>
        <end position="1232"/>
    </location>
</feature>
<dbReference type="Proteomes" id="UP000318571">
    <property type="component" value="Chromosome 3"/>
</dbReference>
<feature type="transmembrane region" description="Helical" evidence="16">
    <location>
        <begin position="220"/>
        <end position="240"/>
    </location>
</feature>
<evidence type="ECO:0000256" key="5">
    <source>
        <dbReference type="ARBA" id="ARBA00022692"/>
    </source>
</evidence>
<dbReference type="Pfam" id="PF00520">
    <property type="entry name" value="Ion_trans"/>
    <property type="match status" value="4"/>
</dbReference>
<dbReference type="OMA" id="VPHRPKE"/>
<feature type="transmembrane region" description="Helical" evidence="16">
    <location>
        <begin position="999"/>
        <end position="1018"/>
    </location>
</feature>
<dbReference type="CDD" id="cd13433">
    <property type="entry name" value="Na_channel_gate"/>
    <property type="match status" value="1"/>
</dbReference>
<feature type="transmembrane region" description="Helical" evidence="16">
    <location>
        <begin position="1494"/>
        <end position="1519"/>
    </location>
</feature>
<feature type="domain" description="Ion transport" evidence="18">
    <location>
        <begin position="153"/>
        <end position="442"/>
    </location>
</feature>
<keyword evidence="8 16" id="KW-1133">Transmembrane helix</keyword>
<keyword evidence="11 16" id="KW-0472">Membrane</keyword>
<dbReference type="InterPro" id="IPR043203">
    <property type="entry name" value="VGCC_Ca_Na"/>
</dbReference>
<accession>A0A553P7N5</accession>
<keyword evidence="10 16" id="KW-0406">Ion transport</keyword>
<keyword evidence="2 16" id="KW-0813">Transport</keyword>
<feature type="transmembrane region" description="Helical" evidence="16">
    <location>
        <begin position="699"/>
        <end position="732"/>
    </location>
</feature>
<keyword evidence="3 16" id="KW-0894">Sodium channel</keyword>
<feature type="transmembrane region" description="Helical" evidence="16">
    <location>
        <begin position="781"/>
        <end position="811"/>
    </location>
</feature>
<feature type="transmembrane region" description="Helical" evidence="16">
    <location>
        <begin position="654"/>
        <end position="678"/>
    </location>
</feature>
<dbReference type="FunFam" id="1.20.120.350:FF:000023">
    <property type="entry name" value="Sodium channel protein"/>
    <property type="match status" value="1"/>
</dbReference>
<reference evidence="19 20" key="1">
    <citation type="journal article" date="2018" name="Nat. Ecol. Evol.">
        <title>Genomic signatures of mitonuclear coevolution across populations of Tigriopus californicus.</title>
        <authorList>
            <person name="Barreto F.S."/>
            <person name="Watson E.T."/>
            <person name="Lima T.G."/>
            <person name="Willett C.S."/>
            <person name="Edmands S."/>
            <person name="Li W."/>
            <person name="Burton R.S."/>
        </authorList>
    </citation>
    <scope>NUCLEOTIDE SEQUENCE [LARGE SCALE GENOMIC DNA]</scope>
    <source>
        <strain evidence="19 20">San Diego</strain>
    </source>
</reference>
<keyword evidence="7 16" id="KW-0851">Voltage-gated channel</keyword>
<dbReference type="Gene3D" id="1.10.287.70">
    <property type="match status" value="4"/>
</dbReference>
<feature type="transmembrane region" description="Helical" evidence="16">
    <location>
        <begin position="179"/>
        <end position="200"/>
    </location>
</feature>
<dbReference type="GO" id="GO:0005248">
    <property type="term" value="F:voltage-gated sodium channel activity"/>
    <property type="evidence" value="ECO:0007669"/>
    <property type="project" value="InterPro"/>
</dbReference>
<evidence type="ECO:0000313" key="20">
    <source>
        <dbReference type="Proteomes" id="UP000318571"/>
    </source>
</evidence>